<keyword evidence="2" id="KW-1015">Disulfide bond</keyword>
<dbReference type="Pfam" id="PF13927">
    <property type="entry name" value="Ig_3"/>
    <property type="match status" value="1"/>
</dbReference>
<dbReference type="InterPro" id="IPR003599">
    <property type="entry name" value="Ig_sub"/>
</dbReference>
<keyword evidence="7" id="KW-1185">Reference proteome</keyword>
<dbReference type="Proteomes" id="UP000472274">
    <property type="component" value="Unplaced"/>
</dbReference>
<evidence type="ECO:0000313" key="7">
    <source>
        <dbReference type="Proteomes" id="UP000472274"/>
    </source>
</evidence>
<dbReference type="SUPFAM" id="SSF48726">
    <property type="entry name" value="Immunoglobulin"/>
    <property type="match status" value="4"/>
</dbReference>
<dbReference type="Ensembl" id="ENSTMTT00000031294.1">
    <property type="protein sequence ID" value="ENSTMTP00000030191.1"/>
    <property type="gene ID" value="ENSTMTG00000021784.1"/>
</dbReference>
<dbReference type="GO" id="GO:0002764">
    <property type="term" value="P:immune response-regulating signaling pathway"/>
    <property type="evidence" value="ECO:0007669"/>
    <property type="project" value="TreeGrafter"/>
</dbReference>
<dbReference type="InterPro" id="IPR050412">
    <property type="entry name" value="Ig-like_Receptors_ImmuneReg"/>
</dbReference>
<evidence type="ECO:0000256" key="2">
    <source>
        <dbReference type="ARBA" id="ARBA00023157"/>
    </source>
</evidence>
<dbReference type="SMART" id="SM00408">
    <property type="entry name" value="IGc2"/>
    <property type="match status" value="2"/>
</dbReference>
<feature type="compositionally biased region" description="Gly residues" evidence="4">
    <location>
        <begin position="460"/>
        <end position="472"/>
    </location>
</feature>
<reference evidence="6" key="2">
    <citation type="submission" date="2025-09" db="UniProtKB">
        <authorList>
            <consortium name="Ensembl"/>
        </authorList>
    </citation>
    <scope>IDENTIFICATION</scope>
</reference>
<feature type="region of interest" description="Disordered" evidence="4">
    <location>
        <begin position="420"/>
        <end position="474"/>
    </location>
</feature>
<dbReference type="PANTHER" id="PTHR11738">
    <property type="entry name" value="MHC CLASS I NK CELL RECEPTOR"/>
    <property type="match status" value="1"/>
</dbReference>
<keyword evidence="1" id="KW-0732">Signal</keyword>
<evidence type="ECO:0000313" key="6">
    <source>
        <dbReference type="Ensembl" id="ENSTMTP00000030191.1"/>
    </source>
</evidence>
<reference evidence="6" key="1">
    <citation type="submission" date="2025-08" db="UniProtKB">
        <authorList>
            <consortium name="Ensembl"/>
        </authorList>
    </citation>
    <scope>IDENTIFICATION</scope>
</reference>
<evidence type="ECO:0000259" key="5">
    <source>
        <dbReference type="PROSITE" id="PS50835"/>
    </source>
</evidence>
<evidence type="ECO:0000256" key="3">
    <source>
        <dbReference type="ARBA" id="ARBA00023319"/>
    </source>
</evidence>
<dbReference type="PANTHER" id="PTHR11738:SF186">
    <property type="entry name" value="OSTEOCLAST-ASSOCIATED IMMUNOGLOBULIN-LIKE RECEPTOR"/>
    <property type="match status" value="1"/>
</dbReference>
<dbReference type="FunFam" id="2.60.40.10:FF:000049">
    <property type="entry name" value="Leukocyte immunoglobulin-like receptor subfamily B member 1"/>
    <property type="match status" value="4"/>
</dbReference>
<keyword evidence="3" id="KW-0393">Immunoglobulin domain</keyword>
<accession>A0A674K879</accession>
<sequence>MGKKRAERITGFLGLQPPAQFLIPLALGPQARWTGREFLKPTIWVSPSRVVALGGSVTIRCEGLYPGMKFFLHKAGHPNLQEQSVPDGTVAEFPIRSVGREDGGSYTCDYRSITDQNITSQLSDPVKIIVGGEGGAWLSILAPSPTPSQIPMGSLHRWDAQSQHRGVRFVLNKERRHFEAMDSDDFEAVFPISNMSREQSGSYSCSYHSRSEPFAVSYPSDPMELVVRGCEFRKPTIWVSPSRVVALGGSVTIRCEGSDPGMEFFLRKAGHLNPQAQSVPNGTVAEFPIPSVSREDGGNYTCDYRSIAEQNHTSHPSDPIKIIVGEPIYPKPNIYPSRSRGVSLRGTVAIWCEGQRRGMRFVLNKERRHFQPIDATGFMVVFSLSNVSREDGGSYRCYYHSIVDPFNMSYPSDPMELVVRGEGPSSASPFPAPPPARPTRGGDIRPWSGNGVTGVFPSQGGPGATGGLGQREGGFLPPVAAAEKGTFPRGMLPRVAPVLGTHRGVGAWGGNSCGNRS</sequence>
<dbReference type="Gene3D" id="2.60.40.10">
    <property type="entry name" value="Immunoglobulins"/>
    <property type="match status" value="4"/>
</dbReference>
<dbReference type="InterPro" id="IPR007110">
    <property type="entry name" value="Ig-like_dom"/>
</dbReference>
<dbReference type="InParanoid" id="A0A674K879"/>
<dbReference type="AlphaFoldDB" id="A0A674K879"/>
<dbReference type="Pfam" id="PF13895">
    <property type="entry name" value="Ig_2"/>
    <property type="match status" value="1"/>
</dbReference>
<dbReference type="InterPro" id="IPR013783">
    <property type="entry name" value="Ig-like_fold"/>
</dbReference>
<feature type="domain" description="Ig-like" evidence="5">
    <location>
        <begin position="41"/>
        <end position="119"/>
    </location>
</feature>
<evidence type="ECO:0000256" key="4">
    <source>
        <dbReference type="SAM" id="MobiDB-lite"/>
    </source>
</evidence>
<protein>
    <recommendedName>
        <fullName evidence="5">Ig-like domain-containing protein</fullName>
    </recommendedName>
</protein>
<organism evidence="6 7">
    <name type="scientific">Terrapene triunguis</name>
    <name type="common">Three-toed box turtle</name>
    <dbReference type="NCBI Taxonomy" id="2587831"/>
    <lineage>
        <taxon>Eukaryota</taxon>
        <taxon>Metazoa</taxon>
        <taxon>Chordata</taxon>
        <taxon>Craniata</taxon>
        <taxon>Vertebrata</taxon>
        <taxon>Euteleostomi</taxon>
        <taxon>Archelosauria</taxon>
        <taxon>Testudinata</taxon>
        <taxon>Testudines</taxon>
        <taxon>Cryptodira</taxon>
        <taxon>Durocryptodira</taxon>
        <taxon>Testudinoidea</taxon>
        <taxon>Emydidae</taxon>
        <taxon>Terrapene</taxon>
    </lineage>
</organism>
<dbReference type="PROSITE" id="PS50835">
    <property type="entry name" value="IG_LIKE"/>
    <property type="match status" value="2"/>
</dbReference>
<dbReference type="InterPro" id="IPR036179">
    <property type="entry name" value="Ig-like_dom_sf"/>
</dbReference>
<dbReference type="InterPro" id="IPR003598">
    <property type="entry name" value="Ig_sub2"/>
</dbReference>
<proteinExistence type="predicted"/>
<name>A0A674K879_9SAUR</name>
<feature type="domain" description="Ig-like" evidence="5">
    <location>
        <begin position="235"/>
        <end position="314"/>
    </location>
</feature>
<dbReference type="SMART" id="SM00409">
    <property type="entry name" value="IG"/>
    <property type="match status" value="3"/>
</dbReference>
<evidence type="ECO:0000256" key="1">
    <source>
        <dbReference type="ARBA" id="ARBA00022729"/>
    </source>
</evidence>
<dbReference type="GeneTree" id="ENSGT01150000286974"/>